<dbReference type="Gene3D" id="3.20.20.70">
    <property type="entry name" value="Aldolase class I"/>
    <property type="match status" value="1"/>
</dbReference>
<evidence type="ECO:0000256" key="2">
    <source>
        <dbReference type="ARBA" id="ARBA00008847"/>
    </source>
</evidence>
<dbReference type="InterPro" id="IPR001754">
    <property type="entry name" value="OMPdeCOase_dom"/>
</dbReference>
<dbReference type="Pfam" id="PF00215">
    <property type="entry name" value="OMPdecase"/>
    <property type="match status" value="1"/>
</dbReference>
<comment type="caution">
    <text evidence="9">The sequence shown here is derived from an EMBL/GenBank/DDBJ whole genome shotgun (WGS) entry which is preliminary data.</text>
</comment>
<dbReference type="RefSeq" id="WP_379013930.1">
    <property type="nucleotide sequence ID" value="NZ_JBHSDC010000018.1"/>
</dbReference>
<dbReference type="InterPro" id="IPR011995">
    <property type="entry name" value="OMPdecase_type-2"/>
</dbReference>
<keyword evidence="10" id="KW-1185">Reference proteome</keyword>
<gene>
    <name evidence="9" type="primary">pyrF</name>
    <name evidence="9" type="ORF">ACFOW1_09755</name>
</gene>
<dbReference type="SMART" id="SM00934">
    <property type="entry name" value="OMPdecase"/>
    <property type="match status" value="1"/>
</dbReference>
<feature type="domain" description="Orotidine 5'-phosphate decarboxylase" evidence="8">
    <location>
        <begin position="16"/>
        <end position="268"/>
    </location>
</feature>
<dbReference type="CDD" id="cd04725">
    <property type="entry name" value="OMP_decarboxylase_like"/>
    <property type="match status" value="1"/>
</dbReference>
<protein>
    <recommendedName>
        <fullName evidence="7">Orotidine-5'-phosphate decarboxylase</fullName>
        <ecNumber evidence="7">4.1.1.23</ecNumber>
    </recommendedName>
</protein>
<dbReference type="SUPFAM" id="SSF51366">
    <property type="entry name" value="Ribulose-phoshate binding barrel"/>
    <property type="match status" value="1"/>
</dbReference>
<evidence type="ECO:0000256" key="4">
    <source>
        <dbReference type="ARBA" id="ARBA00022975"/>
    </source>
</evidence>
<evidence type="ECO:0000259" key="8">
    <source>
        <dbReference type="SMART" id="SM00934"/>
    </source>
</evidence>
<keyword evidence="4" id="KW-0665">Pyrimidine biosynthesis</keyword>
<reference evidence="10" key="1">
    <citation type="journal article" date="2019" name="Int. J. Syst. Evol. Microbiol.">
        <title>The Global Catalogue of Microorganisms (GCM) 10K type strain sequencing project: providing services to taxonomists for standard genome sequencing and annotation.</title>
        <authorList>
            <consortium name="The Broad Institute Genomics Platform"/>
            <consortium name="The Broad Institute Genome Sequencing Center for Infectious Disease"/>
            <person name="Wu L."/>
            <person name="Ma J."/>
        </authorList>
    </citation>
    <scope>NUCLEOTIDE SEQUENCE [LARGE SCALE GENOMIC DNA]</scope>
    <source>
        <strain evidence="10">CECT 8010</strain>
    </source>
</reference>
<evidence type="ECO:0000313" key="9">
    <source>
        <dbReference type="EMBL" id="MFC4232176.1"/>
    </source>
</evidence>
<sequence>MNRQALVQAIAAKQSYLCVGLDTDITKLPKHLQQHPNAVVEFNKAIIDATKDYCVSYKMNTAFYEAMGLKGWAAMEETLHYIPDTHFKIADAKRGDIGNTSSQYAKTFFETLPFDAVTVAPYMGEDSVRPFLEYDNKFTIVLGLTSNKGANDFQKLIVSNTSNDNNLVPTLLQGNTAEYLYKKVLATIAQWGTKDNLMFVVGATQASDLTAIRDIVPDHFLLIPGVGTQGGSLEDVSKFGLNKDGGLLVNASRAIIYASGKEDFASEAAEIAKQYQVEMRGYLQ</sequence>
<dbReference type="PANTHER" id="PTHR43375">
    <property type="entry name" value="OROTIDINE 5'-PHOSPHATE DECARBOXYLASE"/>
    <property type="match status" value="1"/>
</dbReference>
<dbReference type="GO" id="GO:0004590">
    <property type="term" value="F:orotidine-5'-phosphate decarboxylase activity"/>
    <property type="evidence" value="ECO:0007669"/>
    <property type="project" value="UniProtKB-EC"/>
</dbReference>
<comment type="catalytic activity">
    <reaction evidence="6">
        <text>orotidine 5'-phosphate + H(+) = UMP + CO2</text>
        <dbReference type="Rhea" id="RHEA:11596"/>
        <dbReference type="ChEBI" id="CHEBI:15378"/>
        <dbReference type="ChEBI" id="CHEBI:16526"/>
        <dbReference type="ChEBI" id="CHEBI:57538"/>
        <dbReference type="ChEBI" id="CHEBI:57865"/>
        <dbReference type="EC" id="4.1.1.23"/>
    </reaction>
</comment>
<dbReference type="InterPro" id="IPR013785">
    <property type="entry name" value="Aldolase_TIM"/>
</dbReference>
<dbReference type="NCBIfam" id="TIGR02127">
    <property type="entry name" value="pyrF_sub2"/>
    <property type="match status" value="1"/>
</dbReference>
<comment type="similarity">
    <text evidence="2">Belongs to the OMP decarboxylase family. Type 2 subfamily.</text>
</comment>
<evidence type="ECO:0000313" key="10">
    <source>
        <dbReference type="Proteomes" id="UP001595906"/>
    </source>
</evidence>
<organism evidence="9 10">
    <name type="scientific">Parasediminibacterium paludis</name>
    <dbReference type="NCBI Taxonomy" id="908966"/>
    <lineage>
        <taxon>Bacteria</taxon>
        <taxon>Pseudomonadati</taxon>
        <taxon>Bacteroidota</taxon>
        <taxon>Chitinophagia</taxon>
        <taxon>Chitinophagales</taxon>
        <taxon>Chitinophagaceae</taxon>
        <taxon>Parasediminibacterium</taxon>
    </lineage>
</organism>
<evidence type="ECO:0000256" key="5">
    <source>
        <dbReference type="ARBA" id="ARBA00023239"/>
    </source>
</evidence>
<evidence type="ECO:0000256" key="7">
    <source>
        <dbReference type="NCBIfam" id="TIGR02127"/>
    </source>
</evidence>
<keyword evidence="5 9" id="KW-0456">Lyase</keyword>
<dbReference type="EMBL" id="JBHSDC010000018">
    <property type="protein sequence ID" value="MFC4232176.1"/>
    <property type="molecule type" value="Genomic_DNA"/>
</dbReference>
<accession>A0ABV8PXM5</accession>
<evidence type="ECO:0000256" key="6">
    <source>
        <dbReference type="ARBA" id="ARBA00049157"/>
    </source>
</evidence>
<dbReference type="Proteomes" id="UP001595906">
    <property type="component" value="Unassembled WGS sequence"/>
</dbReference>
<dbReference type="PANTHER" id="PTHR43375:SF1">
    <property type="entry name" value="OROTIDINE 5'-PHOSPHATE DECARBOXYLASE"/>
    <property type="match status" value="1"/>
</dbReference>
<dbReference type="EC" id="4.1.1.23" evidence="7"/>
<name>A0ABV8PXM5_9BACT</name>
<keyword evidence="3" id="KW-0210">Decarboxylase</keyword>
<proteinExistence type="inferred from homology"/>
<comment type="pathway">
    <text evidence="1">Pyrimidine metabolism; UMP biosynthesis via de novo pathway; UMP from orotate: step 2/2.</text>
</comment>
<dbReference type="InterPro" id="IPR011060">
    <property type="entry name" value="RibuloseP-bd_barrel"/>
</dbReference>
<evidence type="ECO:0000256" key="1">
    <source>
        <dbReference type="ARBA" id="ARBA00004861"/>
    </source>
</evidence>
<evidence type="ECO:0000256" key="3">
    <source>
        <dbReference type="ARBA" id="ARBA00022793"/>
    </source>
</evidence>